<dbReference type="RefSeq" id="WP_146941093.1">
    <property type="nucleotide sequence ID" value="NZ_BJYJ01000008.1"/>
</dbReference>
<dbReference type="Pfam" id="PF00534">
    <property type="entry name" value="Glycos_transf_1"/>
    <property type="match status" value="1"/>
</dbReference>
<dbReference type="SUPFAM" id="SSF53756">
    <property type="entry name" value="UDP-Glycosyltransferase/glycogen phosphorylase"/>
    <property type="match status" value="1"/>
</dbReference>
<accession>A0A511YLT2</accession>
<evidence type="ECO:0000313" key="3">
    <source>
        <dbReference type="Proteomes" id="UP000321863"/>
    </source>
</evidence>
<dbReference type="EMBL" id="BJYJ01000008">
    <property type="protein sequence ID" value="GEN76164.1"/>
    <property type="molecule type" value="Genomic_DNA"/>
</dbReference>
<keyword evidence="3" id="KW-1185">Reference proteome</keyword>
<dbReference type="GO" id="GO:0016757">
    <property type="term" value="F:glycosyltransferase activity"/>
    <property type="evidence" value="ECO:0007669"/>
    <property type="project" value="InterPro"/>
</dbReference>
<sequence>MKKVIYLTYIPSPYRVDFFNELSKNIDLKVVFYNKSMDNSPWKKDDKVNNFDHTFLFENSKLKGIFTLFKLLRSHKNDILVVGGYSLLPEIFTIFYCIFFRKEFILNSDGGFITEGFFKTNFKKILISSAKYWLSSGINTSKTLIYYGAISNHISEYSFSSLHENEVLDSPLTKQEVNQLRNQLDLKKDVRYLIFVGQLVHRKGVDTLLKSLEFLNDPSIEVLIIGTGTELESLKIIMQNPNIPNKVNFLGKQSKDVVLKYLKIADLFVFPSREDIWGLVLNEAIGNALPIITTYNVGSAFSLINQGKNGLIVEAEDSYLLAQAIKNILSEDLEIMKKISLNIARKYTIEEMVREHLVLFNMVNNKVKN</sequence>
<comment type="caution">
    <text evidence="2">The sequence shown here is derived from an EMBL/GenBank/DDBJ whole genome shotgun (WGS) entry which is preliminary data.</text>
</comment>
<organism evidence="2 3">
    <name type="scientific">Chryseobacterium hagamense</name>
    <dbReference type="NCBI Taxonomy" id="395935"/>
    <lineage>
        <taxon>Bacteria</taxon>
        <taxon>Pseudomonadati</taxon>
        <taxon>Bacteroidota</taxon>
        <taxon>Flavobacteriia</taxon>
        <taxon>Flavobacteriales</taxon>
        <taxon>Weeksellaceae</taxon>
        <taxon>Chryseobacterium group</taxon>
        <taxon>Chryseobacterium</taxon>
    </lineage>
</organism>
<dbReference type="PANTHER" id="PTHR12526">
    <property type="entry name" value="GLYCOSYLTRANSFERASE"/>
    <property type="match status" value="1"/>
</dbReference>
<evidence type="ECO:0000259" key="1">
    <source>
        <dbReference type="Pfam" id="PF00534"/>
    </source>
</evidence>
<gene>
    <name evidence="2" type="ORF">CHA01nite_19040</name>
</gene>
<reference evidence="2 3" key="1">
    <citation type="submission" date="2019-07" db="EMBL/GenBank/DDBJ databases">
        <title>Whole genome shotgun sequence of Chryseobacterium hagamense NBRC 105253.</title>
        <authorList>
            <person name="Hosoyama A."/>
            <person name="Uohara A."/>
            <person name="Ohji S."/>
            <person name="Ichikawa N."/>
        </authorList>
    </citation>
    <scope>NUCLEOTIDE SEQUENCE [LARGE SCALE GENOMIC DNA]</scope>
    <source>
        <strain evidence="2 3">NBRC 105253</strain>
    </source>
</reference>
<evidence type="ECO:0000313" key="2">
    <source>
        <dbReference type="EMBL" id="GEN76164.1"/>
    </source>
</evidence>
<feature type="domain" description="Glycosyl transferase family 1" evidence="1">
    <location>
        <begin position="179"/>
        <end position="339"/>
    </location>
</feature>
<dbReference type="InterPro" id="IPR001296">
    <property type="entry name" value="Glyco_trans_1"/>
</dbReference>
<dbReference type="AlphaFoldDB" id="A0A511YLT2"/>
<proteinExistence type="predicted"/>
<name>A0A511YLT2_9FLAO</name>
<protein>
    <recommendedName>
        <fullName evidence="1">Glycosyl transferase family 1 domain-containing protein</fullName>
    </recommendedName>
</protein>
<dbReference type="CDD" id="cd03801">
    <property type="entry name" value="GT4_PimA-like"/>
    <property type="match status" value="1"/>
</dbReference>
<dbReference type="Proteomes" id="UP000321863">
    <property type="component" value="Unassembled WGS sequence"/>
</dbReference>
<dbReference type="OrthoDB" id="9790710at2"/>
<dbReference type="Gene3D" id="3.40.50.2000">
    <property type="entry name" value="Glycogen Phosphorylase B"/>
    <property type="match status" value="2"/>
</dbReference>